<evidence type="ECO:0000256" key="7">
    <source>
        <dbReference type="ARBA" id="ARBA00062905"/>
    </source>
</evidence>
<evidence type="ECO:0000256" key="2">
    <source>
        <dbReference type="ARBA" id="ARBA00022481"/>
    </source>
</evidence>
<dbReference type="InterPro" id="IPR036769">
    <property type="entry name" value="Ribosomal_uL11_C_sf"/>
</dbReference>
<comment type="caution">
    <text evidence="13">The sequence shown here is derived from an EMBL/GenBank/DDBJ whole genome shotgun (WGS) entry which is preliminary data.</text>
</comment>
<accession>A0A365Z1B4</accession>
<dbReference type="GO" id="GO:0003735">
    <property type="term" value="F:structural constituent of ribosome"/>
    <property type="evidence" value="ECO:0007669"/>
    <property type="project" value="InterPro"/>
</dbReference>
<evidence type="ECO:0000256" key="5">
    <source>
        <dbReference type="ARBA" id="ARBA00022980"/>
    </source>
</evidence>
<dbReference type="HAMAP" id="MF_00736">
    <property type="entry name" value="Ribosomal_uL11"/>
    <property type="match status" value="1"/>
</dbReference>
<comment type="PTM">
    <text evidence="8 10">One or more lysine residues are methylated.</text>
</comment>
<feature type="domain" description="Large ribosomal subunit protein uL11 N-terminal" evidence="12">
    <location>
        <begin position="9"/>
        <end position="67"/>
    </location>
</feature>
<comment type="subunit">
    <text evidence="8">Part of the ribosomal stalk of the 50S ribosomal subunit. Interacts with L10 and the large rRNA to form the base of the stalk. L10 forms an elongated spine to which L12 dimers bind in a sequential fashion forming a multimeric L10(L12)X complex.</text>
</comment>
<dbReference type="GO" id="GO:0022625">
    <property type="term" value="C:cytosolic large ribosomal subunit"/>
    <property type="evidence" value="ECO:0007669"/>
    <property type="project" value="TreeGrafter"/>
</dbReference>
<keyword evidence="5 8" id="KW-0689">Ribosomal protein</keyword>
<gene>
    <name evidence="8 13" type="primary">rplK</name>
    <name evidence="13" type="ORF">NJLHNGOC_00430</name>
</gene>
<evidence type="ECO:0000259" key="11">
    <source>
        <dbReference type="Pfam" id="PF00298"/>
    </source>
</evidence>
<dbReference type="SUPFAM" id="SSF46906">
    <property type="entry name" value="Ribosomal protein L11, C-terminal domain"/>
    <property type="match status" value="1"/>
</dbReference>
<keyword evidence="14" id="KW-1185">Reference proteome</keyword>
<dbReference type="Pfam" id="PF00298">
    <property type="entry name" value="Ribosomal_L11"/>
    <property type="match status" value="1"/>
</dbReference>
<name>A0A365Z1B4_9PROT</name>
<dbReference type="InterPro" id="IPR020784">
    <property type="entry name" value="Ribosomal_uL11_N"/>
</dbReference>
<dbReference type="InterPro" id="IPR000911">
    <property type="entry name" value="Ribosomal_uL11"/>
</dbReference>
<dbReference type="SUPFAM" id="SSF54747">
    <property type="entry name" value="Ribosomal L11/L12e N-terminal domain"/>
    <property type="match status" value="1"/>
</dbReference>
<dbReference type="Pfam" id="PF03946">
    <property type="entry name" value="Ribosomal_L11_N"/>
    <property type="match status" value="1"/>
</dbReference>
<dbReference type="FunFam" id="3.30.1550.10:FF:000001">
    <property type="entry name" value="50S ribosomal protein L11"/>
    <property type="match status" value="1"/>
</dbReference>
<evidence type="ECO:0000256" key="3">
    <source>
        <dbReference type="ARBA" id="ARBA00022730"/>
    </source>
</evidence>
<evidence type="ECO:0000256" key="8">
    <source>
        <dbReference type="HAMAP-Rule" id="MF_00736"/>
    </source>
</evidence>
<evidence type="ECO:0000256" key="1">
    <source>
        <dbReference type="ARBA" id="ARBA00010537"/>
    </source>
</evidence>
<evidence type="ECO:0000256" key="10">
    <source>
        <dbReference type="RuleBase" id="RU003979"/>
    </source>
</evidence>
<dbReference type="InterPro" id="IPR036796">
    <property type="entry name" value="Ribosomal_uL11_N_sf"/>
</dbReference>
<dbReference type="OrthoDB" id="9802408at2"/>
<comment type="similarity">
    <text evidence="1 8 9">Belongs to the universal ribosomal protein uL11 family.</text>
</comment>
<dbReference type="GO" id="GO:0070180">
    <property type="term" value="F:large ribosomal subunit rRNA binding"/>
    <property type="evidence" value="ECO:0007669"/>
    <property type="project" value="UniProtKB-UniRule"/>
</dbReference>
<evidence type="ECO:0000256" key="6">
    <source>
        <dbReference type="ARBA" id="ARBA00023274"/>
    </source>
</evidence>
<dbReference type="RefSeq" id="WP_113594619.1">
    <property type="nucleotide sequence ID" value="NZ_QEXL01000001.1"/>
</dbReference>
<protein>
    <recommendedName>
        <fullName evidence="8">Large ribosomal subunit protein uL11</fullName>
    </recommendedName>
</protein>
<comment type="subunit">
    <text evidence="7">Part of the ribosomal stalk of the 50S ribosomal subunit. Interacts with L10 and the large rRNA to form the base of the stalk. L10 forms an elongated spine to which 2 L12 dimers bind in a sequential fashion forming a pentameric L10(L12)2(L12)2 complex.</text>
</comment>
<dbReference type="EMBL" id="QEXL01000001">
    <property type="protein sequence ID" value="RBM09771.1"/>
    <property type="molecule type" value="Genomic_DNA"/>
</dbReference>
<dbReference type="NCBIfam" id="TIGR01632">
    <property type="entry name" value="L11_bact"/>
    <property type="match status" value="1"/>
</dbReference>
<dbReference type="AlphaFoldDB" id="A0A365Z1B4"/>
<dbReference type="PANTHER" id="PTHR11661">
    <property type="entry name" value="60S RIBOSOMAL PROTEIN L12"/>
    <property type="match status" value="1"/>
</dbReference>
<evidence type="ECO:0000259" key="12">
    <source>
        <dbReference type="Pfam" id="PF03946"/>
    </source>
</evidence>
<dbReference type="InterPro" id="IPR020783">
    <property type="entry name" value="Ribosomal_uL11_C"/>
</dbReference>
<feature type="domain" description="Large ribosomal subunit protein uL11 C-terminal" evidence="11">
    <location>
        <begin position="72"/>
        <end position="141"/>
    </location>
</feature>
<evidence type="ECO:0000256" key="4">
    <source>
        <dbReference type="ARBA" id="ARBA00022884"/>
    </source>
</evidence>
<proteinExistence type="inferred from homology"/>
<evidence type="ECO:0000313" key="13">
    <source>
        <dbReference type="EMBL" id="RBM09771.1"/>
    </source>
</evidence>
<organism evidence="13 14">
    <name type="scientific">Novacetimonas cocois</name>
    <dbReference type="NCBI Taxonomy" id="1747507"/>
    <lineage>
        <taxon>Bacteria</taxon>
        <taxon>Pseudomonadati</taxon>
        <taxon>Pseudomonadota</taxon>
        <taxon>Alphaproteobacteria</taxon>
        <taxon>Acetobacterales</taxon>
        <taxon>Acetobacteraceae</taxon>
        <taxon>Novacetimonas</taxon>
    </lineage>
</organism>
<dbReference type="Gene3D" id="3.30.1550.10">
    <property type="entry name" value="Ribosomal protein L11/L12, N-terminal domain"/>
    <property type="match status" value="1"/>
</dbReference>
<comment type="function">
    <text evidence="8 10">Forms part of the ribosomal stalk which helps the ribosome interact with GTP-bound translation factors.</text>
</comment>
<keyword evidence="4 8" id="KW-0694">RNA-binding</keyword>
<dbReference type="GO" id="GO:0006412">
    <property type="term" value="P:translation"/>
    <property type="evidence" value="ECO:0007669"/>
    <property type="project" value="UniProtKB-UniRule"/>
</dbReference>
<sequence length="144" mass="15301">MAKKIVGYIKLQIPAGKANPSPPVGPALGQRGLNIMQFCKEFNAKTQGMEPGMPIPVVITAYADRTFSFITKTPPNTYFLMKAAKINKGSSTVGKAASVGKVTIAQLREIAEVKMKDMNANDIDGAVRMLTGSARAMGIDVVEG</sequence>
<dbReference type="SMART" id="SM00649">
    <property type="entry name" value="RL11"/>
    <property type="match status" value="1"/>
</dbReference>
<dbReference type="CDD" id="cd00349">
    <property type="entry name" value="Ribosomal_L11"/>
    <property type="match status" value="1"/>
</dbReference>
<dbReference type="InterPro" id="IPR006519">
    <property type="entry name" value="Ribosomal_uL11_bac-typ"/>
</dbReference>
<keyword evidence="2 8" id="KW-0488">Methylation</keyword>
<dbReference type="PANTHER" id="PTHR11661:SF1">
    <property type="entry name" value="LARGE RIBOSOMAL SUBUNIT PROTEIN UL11M"/>
    <property type="match status" value="1"/>
</dbReference>
<keyword evidence="6 8" id="KW-0687">Ribonucleoprotein</keyword>
<evidence type="ECO:0000313" key="14">
    <source>
        <dbReference type="Proteomes" id="UP000252680"/>
    </source>
</evidence>
<evidence type="ECO:0000256" key="9">
    <source>
        <dbReference type="RuleBase" id="RU003978"/>
    </source>
</evidence>
<keyword evidence="3 8" id="KW-0699">rRNA-binding</keyword>
<dbReference type="Proteomes" id="UP000252680">
    <property type="component" value="Unassembled WGS sequence"/>
</dbReference>
<reference evidence="13 14" key="1">
    <citation type="submission" date="2018-05" db="EMBL/GenBank/DDBJ databases">
        <title>Komagataeibacter cocois sp. nov., for a novel cellulose- producing strain isolated from coconut milk.</title>
        <authorList>
            <person name="Liu L."/>
            <person name="Wang Y."/>
            <person name="Liu S."/>
            <person name="Bi J."/>
            <person name="Chen H."/>
            <person name="Deng J."/>
            <person name="Zhang C."/>
            <person name="Hu Q."/>
            <person name="Li C."/>
        </authorList>
    </citation>
    <scope>NUCLEOTIDE SEQUENCE [LARGE SCALE GENOMIC DNA]</scope>
    <source>
        <strain evidence="13 14">WE7</strain>
    </source>
</reference>
<dbReference type="Gene3D" id="1.10.10.250">
    <property type="entry name" value="Ribosomal protein L11, C-terminal domain"/>
    <property type="match status" value="1"/>
</dbReference>